<dbReference type="PROSITE" id="PS52039">
    <property type="entry name" value="TOPO_IA_2"/>
    <property type="match status" value="1"/>
</dbReference>
<keyword evidence="1 3" id="KW-0413">Isomerase</keyword>
<proteinExistence type="predicted"/>
<name>A0ABS9MN96_9BURK</name>
<dbReference type="InterPro" id="IPR013826">
    <property type="entry name" value="Topo_IA_cen_sub3"/>
</dbReference>
<keyword evidence="4" id="KW-1185">Reference proteome</keyword>
<dbReference type="EMBL" id="JAKNCT010000001">
    <property type="protein sequence ID" value="MCG5030095.1"/>
    <property type="molecule type" value="Genomic_DNA"/>
</dbReference>
<dbReference type="PANTHER" id="PTHR11390:SF21">
    <property type="entry name" value="DNA TOPOISOMERASE 3-ALPHA"/>
    <property type="match status" value="1"/>
</dbReference>
<accession>A0ABS9MN96</accession>
<protein>
    <submittedName>
        <fullName evidence="3">DNA topoisomerase</fullName>
        <ecNumber evidence="3">5.6.2.-</ecNumber>
    </submittedName>
</protein>
<evidence type="ECO:0000256" key="1">
    <source>
        <dbReference type="ARBA" id="ARBA00023235"/>
    </source>
</evidence>
<dbReference type="Pfam" id="PF01131">
    <property type="entry name" value="Topoisom_bac"/>
    <property type="match status" value="1"/>
</dbReference>
<dbReference type="InterPro" id="IPR000380">
    <property type="entry name" value="Topo_IA"/>
</dbReference>
<reference evidence="3 4" key="1">
    <citation type="submission" date="2022-02" db="EMBL/GenBank/DDBJ databases">
        <title>Mesosutterella porci, a novel member of the family Sutterellaceae from pig feces.</title>
        <authorList>
            <person name="Wylensek D."/>
            <person name="Clavel T."/>
        </authorList>
    </citation>
    <scope>NUCLEOTIDE SEQUENCE [LARGE SCALE GENOMIC DNA]</scope>
    <source>
        <strain evidence="4">oilRF-744-wt-GAM-9</strain>
    </source>
</reference>
<gene>
    <name evidence="3" type="ORF">MAF45_01320</name>
</gene>
<dbReference type="RefSeq" id="WP_237977750.1">
    <property type="nucleotide sequence ID" value="NZ_JAKNCT010000001.1"/>
</dbReference>
<dbReference type="Gene3D" id="2.70.20.10">
    <property type="entry name" value="Topoisomerase I, domain 3"/>
    <property type="match status" value="1"/>
</dbReference>
<dbReference type="InterPro" id="IPR013497">
    <property type="entry name" value="Topo_IA_cen"/>
</dbReference>
<dbReference type="Proteomes" id="UP001297600">
    <property type="component" value="Unassembled WGS sequence"/>
</dbReference>
<evidence type="ECO:0000313" key="3">
    <source>
        <dbReference type="EMBL" id="MCG5030095.1"/>
    </source>
</evidence>
<dbReference type="Gene3D" id="3.40.50.140">
    <property type="match status" value="1"/>
</dbReference>
<dbReference type="Gene3D" id="1.10.460.10">
    <property type="entry name" value="Topoisomerase I, domain 2"/>
    <property type="match status" value="1"/>
</dbReference>
<evidence type="ECO:0000259" key="2">
    <source>
        <dbReference type="PROSITE" id="PS52039"/>
    </source>
</evidence>
<dbReference type="GO" id="GO:0016853">
    <property type="term" value="F:isomerase activity"/>
    <property type="evidence" value="ECO:0007669"/>
    <property type="project" value="UniProtKB-KW"/>
</dbReference>
<dbReference type="InterPro" id="IPR013825">
    <property type="entry name" value="Topo_IA_cen_sub2"/>
</dbReference>
<dbReference type="EC" id="5.6.2.-" evidence="3"/>
<comment type="caution">
    <text evidence="3">The sequence shown here is derived from an EMBL/GenBank/DDBJ whole genome shotgun (WGS) entry which is preliminary data.</text>
</comment>
<dbReference type="InterPro" id="IPR013824">
    <property type="entry name" value="Topo_IA_cen_sub1"/>
</dbReference>
<dbReference type="InterPro" id="IPR023405">
    <property type="entry name" value="Topo_IA_core_domain"/>
</dbReference>
<feature type="domain" description="Topo IA-type catalytic" evidence="2">
    <location>
        <begin position="152"/>
        <end position="578"/>
    </location>
</feature>
<dbReference type="Gene3D" id="1.10.290.10">
    <property type="entry name" value="Topoisomerase I, domain 4"/>
    <property type="match status" value="1"/>
</dbReference>
<evidence type="ECO:0000313" key="4">
    <source>
        <dbReference type="Proteomes" id="UP001297600"/>
    </source>
</evidence>
<dbReference type="SUPFAM" id="SSF56712">
    <property type="entry name" value="Prokaryotic type I DNA topoisomerase"/>
    <property type="match status" value="1"/>
</dbReference>
<dbReference type="PANTHER" id="PTHR11390">
    <property type="entry name" value="PROKARYOTIC DNA TOPOISOMERASE"/>
    <property type="match status" value="1"/>
</dbReference>
<organism evidence="3 4">
    <name type="scientific">Mesosutterella porci</name>
    <dbReference type="NCBI Taxonomy" id="2915351"/>
    <lineage>
        <taxon>Bacteria</taxon>
        <taxon>Pseudomonadati</taxon>
        <taxon>Pseudomonadota</taxon>
        <taxon>Betaproteobacteria</taxon>
        <taxon>Burkholderiales</taxon>
        <taxon>Sutterellaceae</taxon>
        <taxon>Mesosutterella</taxon>
    </lineage>
</organism>
<sequence length="589" mass="64624">MRTYIADNAAAAAAIGRRLGIREERDGLLLCEGGEAVGWCAGPLFRIAPPERFLEAGEPEAVPGTGIVFPHHWILEPVEGRGRNILREALRWALERSDEAVVATSSGREGARKGWEILEAFGFRGRRLRLLPEEIEASPGPGLPAARPLTESDPELAAGLARARSDWILGSGLSRAAGLAARSSDPVFPGRIAAGRLTAPVLQAVAGRDEDVARQREHPRIIVTVAIRHARGEWTAELLPPGGGFSIGSVNDIELLCRRVELHTGEVTEWFSCERETPPPPPATAAEAALWSEKKLRLMPQESLRALSSLEKKGLITRGSPPGNRAPRWEAAQAALSAASGFEPRLRPLLALAAFSRRRADFASFPWCEGGLFPTGFAPEEPLPEPEKSLFFFISRLVLAQFCTDCRYRESRARAVIRGFAFEGRTRTLVRAGWTSLFDQGRLRSDDRGLPPMERGDRVTARRLSARFTRGRPFYSSAASVARTLLETSGEPRLAFCEANRAALLLELLREKKLVLRLASGRYRATDRGRALLAALPEEFREPRFCARFEATLHGIESGRQSETELEQEAKEMVLLAAGQLPRPAPALS</sequence>